<dbReference type="GO" id="GO:0045499">
    <property type="term" value="F:chemorepellent activity"/>
    <property type="evidence" value="ECO:0007669"/>
    <property type="project" value="TreeGrafter"/>
</dbReference>
<dbReference type="Ensembl" id="ENSLBET00000032643.1">
    <property type="protein sequence ID" value="ENSLBEP00000031221.1"/>
    <property type="gene ID" value="ENSLBEG00000023576.1"/>
</dbReference>
<dbReference type="SUPFAM" id="SSF101912">
    <property type="entry name" value="Sema domain"/>
    <property type="match status" value="1"/>
</dbReference>
<proteinExistence type="predicted"/>
<evidence type="ECO:0000313" key="7">
    <source>
        <dbReference type="Proteomes" id="UP000261660"/>
    </source>
</evidence>
<dbReference type="GeneTree" id="ENSGT00940000156681"/>
<evidence type="ECO:0000313" key="6">
    <source>
        <dbReference type="Ensembl" id="ENSLBEP00000031221.1"/>
    </source>
</evidence>
<evidence type="ECO:0000256" key="1">
    <source>
        <dbReference type="ARBA" id="ARBA00023180"/>
    </source>
</evidence>
<keyword evidence="7" id="KW-1185">Reference proteome</keyword>
<dbReference type="AlphaFoldDB" id="A0A3Q3GDD6"/>
<dbReference type="Proteomes" id="UP000261660">
    <property type="component" value="Unplaced"/>
</dbReference>
<dbReference type="GO" id="GO:0030335">
    <property type="term" value="P:positive regulation of cell migration"/>
    <property type="evidence" value="ECO:0007669"/>
    <property type="project" value="TreeGrafter"/>
</dbReference>
<feature type="domain" description="Sema" evidence="5">
    <location>
        <begin position="57"/>
        <end position="253"/>
    </location>
</feature>
<dbReference type="InterPro" id="IPR001627">
    <property type="entry name" value="Semap_dom"/>
</dbReference>
<dbReference type="STRING" id="56723.ENSLBEP00000031221"/>
<evidence type="ECO:0000256" key="3">
    <source>
        <dbReference type="SAM" id="MobiDB-lite"/>
    </source>
</evidence>
<dbReference type="GO" id="GO:0005886">
    <property type="term" value="C:plasma membrane"/>
    <property type="evidence" value="ECO:0007669"/>
    <property type="project" value="TreeGrafter"/>
</dbReference>
<evidence type="ECO:0000256" key="2">
    <source>
        <dbReference type="PROSITE-ProRule" id="PRU00352"/>
    </source>
</evidence>
<reference evidence="6" key="1">
    <citation type="submission" date="2025-08" db="UniProtKB">
        <authorList>
            <consortium name="Ensembl"/>
        </authorList>
    </citation>
    <scope>IDENTIFICATION</scope>
</reference>
<keyword evidence="4" id="KW-0812">Transmembrane</keyword>
<dbReference type="GO" id="GO:0071526">
    <property type="term" value="P:semaphorin-plexin signaling pathway"/>
    <property type="evidence" value="ECO:0007669"/>
    <property type="project" value="TreeGrafter"/>
</dbReference>
<dbReference type="InterPro" id="IPR036352">
    <property type="entry name" value="Semap_dom_sf"/>
</dbReference>
<protein>
    <submittedName>
        <fullName evidence="6">Semaphorin-3D-like</fullName>
    </submittedName>
</protein>
<sequence>MERDDSFNLNDVGAPRCASGSNHGRKGKRTTALLSHAGVPLVGLMLLATLPFVASIQQSVPRVKLKLLQAGSVSLFLGPSDGLHSHSLLLDEERGRLLFGARDHIYLLDPDNLAHAPRKIHWPAPRDRVEMCRLAGKNANLECANFVRVLHNYNRTHVYACGTGAFHPSCAFVEIDGVFQLLSSTVESGRLKCPFDPLQSFTSILTGKMRPSQKKKKKLFSIPLPALSSTHQKCISERHNFTRNEICLCIFLP</sequence>
<keyword evidence="4" id="KW-1133">Transmembrane helix</keyword>
<dbReference type="GO" id="GO:0007411">
    <property type="term" value="P:axon guidance"/>
    <property type="evidence" value="ECO:0007669"/>
    <property type="project" value="TreeGrafter"/>
</dbReference>
<dbReference type="PANTHER" id="PTHR11036">
    <property type="entry name" value="SEMAPHORIN"/>
    <property type="match status" value="1"/>
</dbReference>
<name>A0A3Q3GDD6_9LABR</name>
<comment type="caution">
    <text evidence="2">Lacks conserved residue(s) required for the propagation of feature annotation.</text>
</comment>
<dbReference type="GO" id="GO:0001755">
    <property type="term" value="P:neural crest cell migration"/>
    <property type="evidence" value="ECO:0007669"/>
    <property type="project" value="TreeGrafter"/>
</dbReference>
<keyword evidence="4" id="KW-0472">Membrane</keyword>
<organism evidence="6 7">
    <name type="scientific">Labrus bergylta</name>
    <name type="common">ballan wrasse</name>
    <dbReference type="NCBI Taxonomy" id="56723"/>
    <lineage>
        <taxon>Eukaryota</taxon>
        <taxon>Metazoa</taxon>
        <taxon>Chordata</taxon>
        <taxon>Craniata</taxon>
        <taxon>Vertebrata</taxon>
        <taxon>Euteleostomi</taxon>
        <taxon>Actinopterygii</taxon>
        <taxon>Neopterygii</taxon>
        <taxon>Teleostei</taxon>
        <taxon>Neoteleostei</taxon>
        <taxon>Acanthomorphata</taxon>
        <taxon>Eupercaria</taxon>
        <taxon>Labriformes</taxon>
        <taxon>Labridae</taxon>
        <taxon>Labrus</taxon>
    </lineage>
</organism>
<dbReference type="GO" id="GO:0030215">
    <property type="term" value="F:semaphorin receptor binding"/>
    <property type="evidence" value="ECO:0007669"/>
    <property type="project" value="InterPro"/>
</dbReference>
<dbReference type="GO" id="GO:0005615">
    <property type="term" value="C:extracellular space"/>
    <property type="evidence" value="ECO:0007669"/>
    <property type="project" value="TreeGrafter"/>
</dbReference>
<evidence type="ECO:0000256" key="4">
    <source>
        <dbReference type="SAM" id="Phobius"/>
    </source>
</evidence>
<dbReference type="PANTHER" id="PTHR11036:SF36">
    <property type="entry name" value="SEMAPHORIN-3D"/>
    <property type="match status" value="1"/>
</dbReference>
<evidence type="ECO:0000259" key="5">
    <source>
        <dbReference type="PROSITE" id="PS51004"/>
    </source>
</evidence>
<keyword evidence="1" id="KW-0325">Glycoprotein</keyword>
<dbReference type="InterPro" id="IPR015943">
    <property type="entry name" value="WD40/YVTN_repeat-like_dom_sf"/>
</dbReference>
<dbReference type="PROSITE" id="PS51004">
    <property type="entry name" value="SEMA"/>
    <property type="match status" value="1"/>
</dbReference>
<dbReference type="InterPro" id="IPR027231">
    <property type="entry name" value="Semaphorin"/>
</dbReference>
<feature type="transmembrane region" description="Helical" evidence="4">
    <location>
        <begin position="33"/>
        <end position="54"/>
    </location>
</feature>
<accession>A0A3Q3GDD6</accession>
<dbReference type="Gene3D" id="2.130.10.10">
    <property type="entry name" value="YVTN repeat-like/Quinoprotein amine dehydrogenase"/>
    <property type="match status" value="1"/>
</dbReference>
<feature type="region of interest" description="Disordered" evidence="3">
    <location>
        <begin position="1"/>
        <end position="27"/>
    </location>
</feature>
<dbReference type="InParanoid" id="A0A3Q3GDD6"/>
<reference evidence="6" key="2">
    <citation type="submission" date="2025-09" db="UniProtKB">
        <authorList>
            <consortium name="Ensembl"/>
        </authorList>
    </citation>
    <scope>IDENTIFICATION</scope>
</reference>